<gene>
    <name evidence="2" type="primary">erpA</name>
    <name evidence="2" type="ORF">BTSPAZIEG_0145</name>
</gene>
<dbReference type="SUPFAM" id="SSF89360">
    <property type="entry name" value="HesB-like domain"/>
    <property type="match status" value="1"/>
</dbReference>
<accession>A0A160SY45</accession>
<dbReference type="RefSeq" id="WP_075472494.1">
    <property type="nucleotide sequence ID" value="NZ_CP135003.1"/>
</dbReference>
<dbReference type="STRING" id="98804.BTSPAZIEG_0145"/>
<evidence type="ECO:0000313" key="3">
    <source>
        <dbReference type="Proteomes" id="UP000243633"/>
    </source>
</evidence>
<evidence type="ECO:0000313" key="2">
    <source>
        <dbReference type="EMBL" id="CUR53124.1"/>
    </source>
</evidence>
<organism evidence="2 3">
    <name type="scientific">Buchnera aphidicola subsp. Tuberolachnus salignus</name>
    <dbReference type="NCBI Taxonomy" id="98804"/>
    <lineage>
        <taxon>Bacteria</taxon>
        <taxon>Pseudomonadati</taxon>
        <taxon>Pseudomonadota</taxon>
        <taxon>Gammaproteobacteria</taxon>
        <taxon>Enterobacterales</taxon>
        <taxon>Erwiniaceae</taxon>
        <taxon>Buchnera</taxon>
    </lineage>
</organism>
<dbReference type="InterPro" id="IPR017870">
    <property type="entry name" value="FeS_cluster_insertion_CS"/>
</dbReference>
<feature type="domain" description="Core" evidence="1">
    <location>
        <begin position="12"/>
        <end position="109"/>
    </location>
</feature>
<name>A0A160SY45_BUCTT</name>
<dbReference type="InterPro" id="IPR016092">
    <property type="entry name" value="ATAP"/>
</dbReference>
<dbReference type="GO" id="GO:0016226">
    <property type="term" value="P:iron-sulfur cluster assembly"/>
    <property type="evidence" value="ECO:0007669"/>
    <property type="project" value="InterPro"/>
</dbReference>
<dbReference type="Gene3D" id="2.60.300.12">
    <property type="entry name" value="HesB-like domain"/>
    <property type="match status" value="1"/>
</dbReference>
<dbReference type="PANTHER" id="PTHR43011">
    <property type="entry name" value="IRON-SULFUR CLUSTER ASSEMBLY 2 HOMOLOG, MITOCHONDRIAL"/>
    <property type="match status" value="1"/>
</dbReference>
<dbReference type="EMBL" id="LN890285">
    <property type="protein sequence ID" value="CUR53124.1"/>
    <property type="molecule type" value="Genomic_DNA"/>
</dbReference>
<dbReference type="OrthoDB" id="9801228at2"/>
<dbReference type="NCBIfam" id="TIGR00049">
    <property type="entry name" value="iron-sulfur cluster assembly accessory protein"/>
    <property type="match status" value="1"/>
</dbReference>
<reference evidence="3" key="1">
    <citation type="submission" date="2015-10" db="EMBL/GenBank/DDBJ databases">
        <authorList>
            <person name="Manzano-Marin A."/>
            <person name="Manzano-Marin A."/>
        </authorList>
    </citation>
    <scope>NUCLEOTIDE SEQUENCE [LARGE SCALE GENOMIC DNA]</scope>
    <source>
        <strain evidence="3">BTs</strain>
    </source>
</reference>
<dbReference type="GO" id="GO:0051539">
    <property type="term" value="F:4 iron, 4 sulfur cluster binding"/>
    <property type="evidence" value="ECO:0007669"/>
    <property type="project" value="TreeGrafter"/>
</dbReference>
<sequence>MTIKKNLFLICTIAAQKQIKKLINLKKKKKIKLRIYITGGGCSGFQYGFKLDHKKNKDDIIIKNYNNLIIIDSISFQYLLGGTLDFIENLEGTKFIINNPNAKTTCGCGLSFSI</sequence>
<dbReference type="Pfam" id="PF01521">
    <property type="entry name" value="Fe-S_biosyn"/>
    <property type="match status" value="1"/>
</dbReference>
<dbReference type="PROSITE" id="PS01152">
    <property type="entry name" value="HESB"/>
    <property type="match status" value="1"/>
</dbReference>
<dbReference type="GO" id="GO:0005829">
    <property type="term" value="C:cytosol"/>
    <property type="evidence" value="ECO:0007669"/>
    <property type="project" value="TreeGrafter"/>
</dbReference>
<dbReference type="PATRIC" id="fig|98804.3.peg.138"/>
<dbReference type="NCBIfam" id="NF010147">
    <property type="entry name" value="PRK13623.1"/>
    <property type="match status" value="1"/>
</dbReference>
<evidence type="ECO:0000259" key="1">
    <source>
        <dbReference type="Pfam" id="PF01521"/>
    </source>
</evidence>
<proteinExistence type="predicted"/>
<dbReference type="GO" id="GO:0051537">
    <property type="term" value="F:2 iron, 2 sulfur cluster binding"/>
    <property type="evidence" value="ECO:0007669"/>
    <property type="project" value="TreeGrafter"/>
</dbReference>
<protein>
    <submittedName>
        <fullName evidence="2">Iron-sulfur cluster insertion protein ErpA</fullName>
    </submittedName>
</protein>
<dbReference type="InterPro" id="IPR000361">
    <property type="entry name" value="ATAP_core_dom"/>
</dbReference>
<dbReference type="GO" id="GO:0005506">
    <property type="term" value="F:iron ion binding"/>
    <property type="evidence" value="ECO:0007669"/>
    <property type="project" value="TreeGrafter"/>
</dbReference>
<dbReference type="AlphaFoldDB" id="A0A160SY45"/>
<keyword evidence="3" id="KW-1185">Reference proteome</keyword>
<dbReference type="PANTHER" id="PTHR43011:SF1">
    <property type="entry name" value="IRON-SULFUR CLUSTER ASSEMBLY 2 HOMOLOG, MITOCHONDRIAL"/>
    <property type="match status" value="1"/>
</dbReference>
<dbReference type="InterPro" id="IPR035903">
    <property type="entry name" value="HesB-like_dom_sf"/>
</dbReference>
<dbReference type="Proteomes" id="UP000243633">
    <property type="component" value="Chromosome 1"/>
</dbReference>